<organism evidence="8 9">
    <name type="scientific">Musa balbisiana</name>
    <name type="common">Banana</name>
    <dbReference type="NCBI Taxonomy" id="52838"/>
    <lineage>
        <taxon>Eukaryota</taxon>
        <taxon>Viridiplantae</taxon>
        <taxon>Streptophyta</taxon>
        <taxon>Embryophyta</taxon>
        <taxon>Tracheophyta</taxon>
        <taxon>Spermatophyta</taxon>
        <taxon>Magnoliopsida</taxon>
        <taxon>Liliopsida</taxon>
        <taxon>Zingiberales</taxon>
        <taxon>Musaceae</taxon>
        <taxon>Musa</taxon>
    </lineage>
</organism>
<feature type="compositionally biased region" description="Basic and acidic residues" evidence="5">
    <location>
        <begin position="188"/>
        <end position="217"/>
    </location>
</feature>
<keyword evidence="4" id="KW-0175">Coiled coil</keyword>
<feature type="region of interest" description="Disordered" evidence="5">
    <location>
        <begin position="518"/>
        <end position="547"/>
    </location>
</feature>
<dbReference type="FunFam" id="3.30.70.330:FF:000719">
    <property type="entry name" value="Predicted protein"/>
    <property type="match status" value="1"/>
</dbReference>
<dbReference type="CDD" id="cd12257">
    <property type="entry name" value="RRM1_RBM26_like"/>
    <property type="match status" value="1"/>
</dbReference>
<keyword evidence="3" id="KW-0862">Zinc</keyword>
<feature type="compositionally biased region" description="Polar residues" evidence="5">
    <location>
        <begin position="960"/>
        <end position="974"/>
    </location>
</feature>
<evidence type="ECO:0000256" key="4">
    <source>
        <dbReference type="SAM" id="Coils"/>
    </source>
</evidence>
<dbReference type="PRINTS" id="PR00160">
    <property type="entry name" value="GLUTAREDOXIN"/>
</dbReference>
<dbReference type="InterPro" id="IPR002109">
    <property type="entry name" value="Glutaredoxin"/>
</dbReference>
<dbReference type="PANTHER" id="PTHR14398">
    <property type="entry name" value="RNA RECOGNITION RRM/RNP DOMAIN"/>
    <property type="match status" value="1"/>
</dbReference>
<dbReference type="SMART" id="SM00356">
    <property type="entry name" value="ZnF_C3H1"/>
    <property type="match status" value="1"/>
</dbReference>
<dbReference type="Pfam" id="PF00076">
    <property type="entry name" value="RRM_1"/>
    <property type="match status" value="1"/>
</dbReference>
<dbReference type="InterPro" id="IPR036249">
    <property type="entry name" value="Thioredoxin-like_sf"/>
</dbReference>
<feature type="domain" description="RRM" evidence="6">
    <location>
        <begin position="588"/>
        <end position="660"/>
    </location>
</feature>
<evidence type="ECO:0000256" key="2">
    <source>
        <dbReference type="PROSITE-ProRule" id="PRU00176"/>
    </source>
</evidence>
<accession>A0A4S8JC48</accession>
<name>A0A4S8JC48_MUSBA</name>
<sequence>MALAKAKDFVSSAPVVVFSKTNCAHCEWVKVLLTQLGVGFKVIELDLESDGSDIQSALAEWTAQRKLPIVFIGGNHIGGCECTKTFFTRMLHALEDASIVKIGEHLHIIEKLKLSSPPAVDTVQLRSQLPTDKSHSVSVKPVIDSEDQEVSDDDDRNHKHRRREAQANTFDNDVQEPSMRQINRKRSRPLEGRKMFHDSDNNSNIERDVSSSFEKRRPIFTPATGRPPVGKGRGRGRGRSIVSWSQQDCRFNPIDTLDFASQVVSQGLPTHPGLFVGTGIPNAATTQNASWGTYGFVPGMSNRILDPLQPLGLQGTLQSTIAPLFNMGMPRQRCRDFDEQGFCLRGDMCPMEHGVNRIVVEDVQSLSQFNLPVSDPNSNALGIQSGSGSLPSIRASPGLFTGSKFVPAKDGKPVLSDDALKLSRVSSASVVAEADVYDPDQPLWNNKCSETSGTGLMLPLLNNDEPLWTLDSSQQSLVSSNGFQNEQASRPFRENIGTQNTNSSVWGRIRQNSRSEMGIKTNNNSASTSHLSDEMKEDNEKSTVKTSSIPEKQITAEMNQKAIVRQSLPRLYADSSRHNGRMSQKASRTLYVHGIPEKNNTKDALFSHFQKFGEVVDIYIPLNSEKAFVQFSKREEAEAALEAPDAVMGNRFIKLWWANRDRIHDAGKSSHHSKLPLSSSMGVSGLSSYVSGTDKEKGNLKSTVPMGSKTPSELSVTVAGPKGLSANAPKIASPMPKKLDGLELLKEELRKKQEILAQKRDEFRRQLDKFEKQSISVRRGEVVSEQAAKNLKVDMGNEAAKSRTPIAPITTAGTLQEVEKTRKSEVVLVSPTSVANSTILQNCNTEQTSHPSMPKSDMCRPDNQSTSFRILPPLPADLADVAILQDHFSSFGDLASIVLEEHGERSDNEGMKTPENFCAHITFTSCDSAERAYVGGQCWQGHNLHFMWLSESDNSNKVCDNQETLGPPGSSSADIQDGPVKSVMSSPTEGTSADGVICKVTVVEVESNSGVEDVHCYHIDMLNTTESRSNVSVAEDKMSIDLAK</sequence>
<dbReference type="Gene3D" id="3.30.70.330">
    <property type="match status" value="1"/>
</dbReference>
<dbReference type="PANTHER" id="PTHR14398:SF0">
    <property type="entry name" value="ZINC FINGER PROTEIN SWM"/>
    <property type="match status" value="1"/>
</dbReference>
<feature type="compositionally biased region" description="Acidic residues" evidence="5">
    <location>
        <begin position="144"/>
        <end position="154"/>
    </location>
</feature>
<dbReference type="SUPFAM" id="SSF54928">
    <property type="entry name" value="RNA-binding domain, RBD"/>
    <property type="match status" value="2"/>
</dbReference>
<feature type="region of interest" description="Disordered" evidence="5">
    <location>
        <begin position="960"/>
        <end position="992"/>
    </location>
</feature>
<dbReference type="CDD" id="cd03419">
    <property type="entry name" value="GRX_GRXh_1_2_like"/>
    <property type="match status" value="1"/>
</dbReference>
<reference evidence="8 9" key="1">
    <citation type="journal article" date="2019" name="Nat. Plants">
        <title>Genome sequencing of Musa balbisiana reveals subgenome evolution and function divergence in polyploid bananas.</title>
        <authorList>
            <person name="Yao X."/>
        </authorList>
    </citation>
    <scope>NUCLEOTIDE SEQUENCE [LARGE SCALE GENOMIC DNA]</scope>
    <source>
        <strain evidence="9">cv. DH-PKW</strain>
        <tissue evidence="8">Leaves</tissue>
    </source>
</reference>
<dbReference type="Proteomes" id="UP000317650">
    <property type="component" value="Chromosome 3"/>
</dbReference>
<gene>
    <name evidence="8" type="ORF">C4D60_Mb03t19440</name>
</gene>
<dbReference type="Gene3D" id="3.40.30.10">
    <property type="entry name" value="Glutaredoxin"/>
    <property type="match status" value="1"/>
</dbReference>
<feature type="zinc finger region" description="C3H1-type" evidence="3">
    <location>
        <begin position="328"/>
        <end position="356"/>
    </location>
</feature>
<evidence type="ECO:0008006" key="10">
    <source>
        <dbReference type="Google" id="ProtNLM"/>
    </source>
</evidence>
<dbReference type="InterPro" id="IPR000571">
    <property type="entry name" value="Znf_CCCH"/>
</dbReference>
<dbReference type="PROSITE" id="PS51354">
    <property type="entry name" value="GLUTAREDOXIN_2"/>
    <property type="match status" value="1"/>
</dbReference>
<dbReference type="GO" id="GO:0003723">
    <property type="term" value="F:RNA binding"/>
    <property type="evidence" value="ECO:0007669"/>
    <property type="project" value="UniProtKB-UniRule"/>
</dbReference>
<evidence type="ECO:0000256" key="1">
    <source>
        <dbReference type="ARBA" id="ARBA00022884"/>
    </source>
</evidence>
<evidence type="ECO:0000256" key="5">
    <source>
        <dbReference type="SAM" id="MobiDB-lite"/>
    </source>
</evidence>
<evidence type="ECO:0000256" key="3">
    <source>
        <dbReference type="PROSITE-ProRule" id="PRU00723"/>
    </source>
</evidence>
<comment type="caution">
    <text evidence="8">The sequence shown here is derived from an EMBL/GenBank/DDBJ whole genome shotgun (WGS) entry which is preliminary data.</text>
</comment>
<keyword evidence="1 2" id="KW-0694">RNA-binding</keyword>
<evidence type="ECO:0000313" key="9">
    <source>
        <dbReference type="Proteomes" id="UP000317650"/>
    </source>
</evidence>
<evidence type="ECO:0000313" key="8">
    <source>
        <dbReference type="EMBL" id="THU58909.1"/>
    </source>
</evidence>
<dbReference type="GO" id="GO:0008270">
    <property type="term" value="F:zinc ion binding"/>
    <property type="evidence" value="ECO:0007669"/>
    <property type="project" value="UniProtKB-KW"/>
</dbReference>
<feature type="compositionally biased region" description="Basic and acidic residues" evidence="5">
    <location>
        <begin position="531"/>
        <end position="543"/>
    </location>
</feature>
<dbReference type="InterPro" id="IPR000504">
    <property type="entry name" value="RRM_dom"/>
</dbReference>
<evidence type="ECO:0000259" key="6">
    <source>
        <dbReference type="PROSITE" id="PS50102"/>
    </source>
</evidence>
<protein>
    <recommendedName>
        <fullName evidence="10">C3H1-type domain-containing protein</fullName>
    </recommendedName>
</protein>
<keyword evidence="9" id="KW-1185">Reference proteome</keyword>
<dbReference type="GO" id="GO:0005634">
    <property type="term" value="C:nucleus"/>
    <property type="evidence" value="ECO:0007669"/>
    <property type="project" value="TreeGrafter"/>
</dbReference>
<dbReference type="PROSITE" id="PS50103">
    <property type="entry name" value="ZF_C3H1"/>
    <property type="match status" value="1"/>
</dbReference>
<dbReference type="STRING" id="52838.A0A4S8JC48"/>
<dbReference type="SUPFAM" id="SSF52833">
    <property type="entry name" value="Thioredoxin-like"/>
    <property type="match status" value="1"/>
</dbReference>
<dbReference type="EMBL" id="PYDT01000006">
    <property type="protein sequence ID" value="THU58909.1"/>
    <property type="molecule type" value="Genomic_DNA"/>
</dbReference>
<feature type="region of interest" description="Disordered" evidence="5">
    <location>
        <begin position="126"/>
        <end position="240"/>
    </location>
</feature>
<dbReference type="InterPro" id="IPR045137">
    <property type="entry name" value="RBM26/27"/>
</dbReference>
<proteinExistence type="predicted"/>
<feature type="region of interest" description="Disordered" evidence="5">
    <location>
        <begin position="692"/>
        <end position="714"/>
    </location>
</feature>
<dbReference type="InterPro" id="IPR014025">
    <property type="entry name" value="Glutaredoxin_subgr"/>
</dbReference>
<evidence type="ECO:0000259" key="7">
    <source>
        <dbReference type="PROSITE" id="PS50103"/>
    </source>
</evidence>
<keyword evidence="3" id="KW-0863">Zinc-finger</keyword>
<dbReference type="AlphaFoldDB" id="A0A4S8JC48"/>
<feature type="compositionally biased region" description="Polar residues" evidence="5">
    <location>
        <begin position="518"/>
        <end position="530"/>
    </location>
</feature>
<dbReference type="Pfam" id="PF00462">
    <property type="entry name" value="Glutaredoxin"/>
    <property type="match status" value="1"/>
</dbReference>
<dbReference type="SMART" id="SM00360">
    <property type="entry name" value="RRM"/>
    <property type="match status" value="1"/>
</dbReference>
<dbReference type="PROSITE" id="PS50102">
    <property type="entry name" value="RRM"/>
    <property type="match status" value="1"/>
</dbReference>
<feature type="domain" description="C3H1-type" evidence="7">
    <location>
        <begin position="328"/>
        <end position="356"/>
    </location>
</feature>
<dbReference type="InterPro" id="IPR035979">
    <property type="entry name" value="RBD_domain_sf"/>
</dbReference>
<dbReference type="InterPro" id="IPR012677">
    <property type="entry name" value="Nucleotide-bd_a/b_plait_sf"/>
</dbReference>
<keyword evidence="3" id="KW-0479">Metal-binding</keyword>
<feature type="coiled-coil region" evidence="4">
    <location>
        <begin position="739"/>
        <end position="773"/>
    </location>
</feature>